<accession>A0A8J2FPG7</accession>
<dbReference type="AlphaFoldDB" id="A0A8J2FPG7"/>
<dbReference type="RefSeq" id="WP_174582335.1">
    <property type="nucleotide sequence ID" value="NZ_CAJNOB010000045.1"/>
</dbReference>
<keyword evidence="2" id="KW-1185">Reference proteome</keyword>
<reference evidence="1" key="1">
    <citation type="submission" date="2021-02" db="EMBL/GenBank/DDBJ databases">
        <authorList>
            <person name="Cremers G."/>
            <person name="Picone N."/>
        </authorList>
    </citation>
    <scope>NUCLEOTIDE SEQUENCE</scope>
    <source>
        <strain evidence="1">PQ17</strain>
    </source>
</reference>
<comment type="caution">
    <text evidence="1">The sequence shown here is derived from an EMBL/GenBank/DDBJ whole genome shotgun (WGS) entry which is preliminary data.</text>
</comment>
<sequence length="73" mass="7548">MTGGARPAALSTVAPGGCVGGAQANTWFFNERTPWRFAYAHEGTLQALAASGIVTAPITLGKLVRKREGFAGN</sequence>
<dbReference type="Proteomes" id="UP000663859">
    <property type="component" value="Unassembled WGS sequence"/>
</dbReference>
<dbReference type="EMBL" id="CAJNOB010000045">
    <property type="protein sequence ID" value="CAF0702550.1"/>
    <property type="molecule type" value="Genomic_DNA"/>
</dbReference>
<name>A0A8J2FPG7_9BACT</name>
<organism evidence="1 2">
    <name type="scientific">Candidatus Methylacidithermus pantelleriae</name>
    <dbReference type="NCBI Taxonomy" id="2744239"/>
    <lineage>
        <taxon>Bacteria</taxon>
        <taxon>Pseudomonadati</taxon>
        <taxon>Verrucomicrobiota</taxon>
        <taxon>Methylacidiphilae</taxon>
        <taxon>Methylacidiphilales</taxon>
        <taxon>Methylacidiphilaceae</taxon>
        <taxon>Candidatus Methylacidithermus</taxon>
    </lineage>
</organism>
<protein>
    <submittedName>
        <fullName evidence="1">Uncharacterized protein</fullName>
    </submittedName>
</protein>
<evidence type="ECO:0000313" key="2">
    <source>
        <dbReference type="Proteomes" id="UP000663859"/>
    </source>
</evidence>
<evidence type="ECO:0000313" key="1">
    <source>
        <dbReference type="EMBL" id="CAF0702550.1"/>
    </source>
</evidence>
<proteinExistence type="predicted"/>
<gene>
    <name evidence="1" type="ORF">MPNT_50112</name>
</gene>